<dbReference type="AlphaFoldDB" id="A0A4R5Y335"/>
<protein>
    <submittedName>
        <fullName evidence="1">Uncharacterized protein</fullName>
    </submittedName>
</protein>
<accession>A0A4R5Y335</accession>
<dbReference type="RefSeq" id="WP_133347875.1">
    <property type="nucleotide sequence ID" value="NZ_SMZQ01000003.1"/>
</dbReference>
<name>A0A4R5Y335_9MICC</name>
<organism evidence="1 2">
    <name type="scientific">Arthrobacter nitrophenolicus</name>
    <dbReference type="NCBI Taxonomy" id="683150"/>
    <lineage>
        <taxon>Bacteria</taxon>
        <taxon>Bacillati</taxon>
        <taxon>Actinomycetota</taxon>
        <taxon>Actinomycetes</taxon>
        <taxon>Micrococcales</taxon>
        <taxon>Micrococcaceae</taxon>
        <taxon>Arthrobacter</taxon>
    </lineage>
</organism>
<gene>
    <name evidence="1" type="ORF">E2R57_07700</name>
</gene>
<dbReference type="OrthoDB" id="4953926at2"/>
<dbReference type="STRING" id="683150.G205_03866"/>
<comment type="caution">
    <text evidence="1">The sequence shown here is derived from an EMBL/GenBank/DDBJ whole genome shotgun (WGS) entry which is preliminary data.</text>
</comment>
<dbReference type="EMBL" id="SMZQ01000003">
    <property type="protein sequence ID" value="TDL38813.1"/>
    <property type="molecule type" value="Genomic_DNA"/>
</dbReference>
<evidence type="ECO:0000313" key="2">
    <source>
        <dbReference type="Proteomes" id="UP000294621"/>
    </source>
</evidence>
<sequence>MKDNRAIPAFETRAARSLRESMWSSLEPGDLVTLGRQGYEHYSGRVDERTADGRTIWVIDRIGDRRLFHIDDDYDLSMGITSDAGTRLWPARGGGSSLGLTT</sequence>
<evidence type="ECO:0000313" key="1">
    <source>
        <dbReference type="EMBL" id="TDL38813.1"/>
    </source>
</evidence>
<proteinExistence type="predicted"/>
<dbReference type="Proteomes" id="UP000294621">
    <property type="component" value="Unassembled WGS sequence"/>
</dbReference>
<reference evidence="1 2" key="1">
    <citation type="submission" date="2019-03" db="EMBL/GenBank/DDBJ databases">
        <title>Genome Sequencing and Assembly of Various Microbes Isolated from Partially Reclaimed Soil and Acid Mine Drainage (AMD) Site.</title>
        <authorList>
            <person name="Steinbock B."/>
            <person name="Bechtold R."/>
            <person name="Sevigny J.L."/>
            <person name="Thomas D."/>
            <person name="Cuthill L.R."/>
            <person name="Aveiro Johannsen E.J."/>
            <person name="Thomas K."/>
            <person name="Ghosh A."/>
        </authorList>
    </citation>
    <scope>NUCLEOTIDE SEQUENCE [LARGE SCALE GENOMIC DNA]</scope>
    <source>
        <strain evidence="1 2">S-A1</strain>
    </source>
</reference>